<name>A0A0A5FZM4_9BACI</name>
<comment type="similarity">
    <text evidence="2 4">Belongs to the isochorismate synthase family.</text>
</comment>
<feature type="active site" description="Proton donor" evidence="4">
    <location>
        <position position="267"/>
    </location>
</feature>
<dbReference type="InterPro" id="IPR005801">
    <property type="entry name" value="ADC_synthase"/>
</dbReference>
<dbReference type="OrthoDB" id="9803598at2"/>
<dbReference type="eggNOG" id="COG1169">
    <property type="taxonomic scope" value="Bacteria"/>
</dbReference>
<dbReference type="Pfam" id="PF00425">
    <property type="entry name" value="Chorismate_bind"/>
    <property type="match status" value="1"/>
</dbReference>
<keyword evidence="3 4" id="KW-0413">Isomerase</keyword>
<accession>A0A0A5FZM4</accession>
<proteinExistence type="inferred from homology"/>
<organism evidence="6 7">
    <name type="scientific">Pontibacillus marinus BH030004 = DSM 16465</name>
    <dbReference type="NCBI Taxonomy" id="1385511"/>
    <lineage>
        <taxon>Bacteria</taxon>
        <taxon>Bacillati</taxon>
        <taxon>Bacillota</taxon>
        <taxon>Bacilli</taxon>
        <taxon>Bacillales</taxon>
        <taxon>Bacillaceae</taxon>
        <taxon>Pontibacillus</taxon>
    </lineage>
</organism>
<dbReference type="UniPathway" id="UPA00079"/>
<keyword evidence="4" id="KW-0460">Magnesium</keyword>
<dbReference type="UniPathway" id="UPA01057">
    <property type="reaction ID" value="UER00163"/>
</dbReference>
<comment type="function">
    <text evidence="4">Catalyzes the conversion of chorismate to isochorismate.</text>
</comment>
<dbReference type="STRING" id="1385511.GCA_000425225_03441"/>
<dbReference type="EMBL" id="AVPF01000032">
    <property type="protein sequence ID" value="KGX86286.1"/>
    <property type="molecule type" value="Genomic_DNA"/>
</dbReference>
<dbReference type="AlphaFoldDB" id="A0A0A5FZM4"/>
<feature type="active site" description="Proton acceptor" evidence="4">
    <location>
        <position position="218"/>
    </location>
</feature>
<dbReference type="Proteomes" id="UP000030403">
    <property type="component" value="Unassembled WGS sequence"/>
</dbReference>
<comment type="cofactor">
    <cofactor evidence="4">
        <name>Mg(2+)</name>
        <dbReference type="ChEBI" id="CHEBI:18420"/>
    </cofactor>
</comment>
<dbReference type="GO" id="GO:0009697">
    <property type="term" value="P:salicylic acid biosynthetic process"/>
    <property type="evidence" value="ECO:0007669"/>
    <property type="project" value="TreeGrafter"/>
</dbReference>
<keyword evidence="4" id="KW-0479">Metal-binding</keyword>
<dbReference type="InterPro" id="IPR034681">
    <property type="entry name" value="MenF"/>
</dbReference>
<dbReference type="NCBIfam" id="TIGR00543">
    <property type="entry name" value="isochor_syn"/>
    <property type="match status" value="1"/>
</dbReference>
<evidence type="ECO:0000256" key="2">
    <source>
        <dbReference type="ARBA" id="ARBA00005297"/>
    </source>
</evidence>
<evidence type="ECO:0000259" key="5">
    <source>
        <dbReference type="Pfam" id="PF00425"/>
    </source>
</evidence>
<comment type="caution">
    <text evidence="6">The sequence shown here is derived from an EMBL/GenBank/DDBJ whole genome shotgun (WGS) entry which is preliminary data.</text>
</comment>
<dbReference type="GO" id="GO:0009234">
    <property type="term" value="P:menaquinone biosynthetic process"/>
    <property type="evidence" value="ECO:0007669"/>
    <property type="project" value="UniProtKB-UniRule"/>
</dbReference>
<reference evidence="6 7" key="1">
    <citation type="submission" date="2013-08" db="EMBL/GenBank/DDBJ databases">
        <authorList>
            <person name="Huang J."/>
            <person name="Wang G."/>
        </authorList>
    </citation>
    <scope>NUCLEOTIDE SEQUENCE [LARGE SCALE GENOMIC DNA]</scope>
    <source>
        <strain evidence="6 7">BH030004</strain>
    </source>
</reference>
<evidence type="ECO:0000313" key="7">
    <source>
        <dbReference type="Proteomes" id="UP000030403"/>
    </source>
</evidence>
<dbReference type="EC" id="5.4.4.2" evidence="4"/>
<evidence type="ECO:0000313" key="6">
    <source>
        <dbReference type="EMBL" id="KGX86286.1"/>
    </source>
</evidence>
<feature type="binding site" evidence="4">
    <location>
        <position position="311"/>
    </location>
    <ligand>
        <name>Mg(2+)</name>
        <dbReference type="ChEBI" id="CHEBI:18420"/>
    </ligand>
</feature>
<dbReference type="Gene3D" id="3.60.120.10">
    <property type="entry name" value="Anthranilate synthase"/>
    <property type="match status" value="1"/>
</dbReference>
<dbReference type="PANTHER" id="PTHR42839">
    <property type="entry name" value="ISOCHORISMATE SYNTHASE ENTC"/>
    <property type="match status" value="1"/>
</dbReference>
<dbReference type="PANTHER" id="PTHR42839:SF1">
    <property type="entry name" value="ISOCHORISMATE SYNTHASE MENF"/>
    <property type="match status" value="1"/>
</dbReference>
<comment type="pathway">
    <text evidence="4">Quinol/quinone metabolism; menaquinone biosynthesis.</text>
</comment>
<dbReference type="HAMAP" id="MF_01935">
    <property type="entry name" value="MenF"/>
    <property type="match status" value="1"/>
</dbReference>
<dbReference type="InterPro" id="IPR004561">
    <property type="entry name" value="IsoChor_synthase"/>
</dbReference>
<feature type="domain" description="Chorismate-utilising enzyme C-terminal" evidence="5">
    <location>
        <begin position="199"/>
        <end position="450"/>
    </location>
</feature>
<comment type="catalytic activity">
    <reaction evidence="1 4">
        <text>chorismate = isochorismate</text>
        <dbReference type="Rhea" id="RHEA:18985"/>
        <dbReference type="ChEBI" id="CHEBI:29748"/>
        <dbReference type="ChEBI" id="CHEBI:29780"/>
        <dbReference type="EC" id="5.4.4.2"/>
    </reaction>
</comment>
<comment type="pathway">
    <text evidence="4">Quinol/quinone metabolism; 1,4-dihydroxy-2-naphthoate biosynthesis; 1,4-dihydroxy-2-naphthoate from chorismate: step 1/7.</text>
</comment>
<feature type="binding site" evidence="4">
    <location>
        <position position="446"/>
    </location>
    <ligand>
        <name>Mg(2+)</name>
        <dbReference type="ChEBI" id="CHEBI:18420"/>
    </ligand>
</feature>
<keyword evidence="7" id="KW-1185">Reference proteome</keyword>
<evidence type="ECO:0000256" key="1">
    <source>
        <dbReference type="ARBA" id="ARBA00000799"/>
    </source>
</evidence>
<keyword evidence="4" id="KW-0474">Menaquinone biosynthesis</keyword>
<dbReference type="SUPFAM" id="SSF56322">
    <property type="entry name" value="ADC synthase"/>
    <property type="match status" value="1"/>
</dbReference>
<dbReference type="GO" id="GO:0000287">
    <property type="term" value="F:magnesium ion binding"/>
    <property type="evidence" value="ECO:0007669"/>
    <property type="project" value="UniProtKB-UniRule"/>
</dbReference>
<dbReference type="GO" id="GO:0008909">
    <property type="term" value="F:isochorismate synthase activity"/>
    <property type="evidence" value="ECO:0007669"/>
    <property type="project" value="UniProtKB-UniRule"/>
</dbReference>
<evidence type="ECO:0000256" key="3">
    <source>
        <dbReference type="ARBA" id="ARBA00023235"/>
    </source>
</evidence>
<dbReference type="RefSeq" id="WP_027447035.1">
    <property type="nucleotide sequence ID" value="NZ_AULJ01000046.1"/>
</dbReference>
<gene>
    <name evidence="4" type="primary">menF</name>
    <name evidence="6" type="ORF">N783_12475</name>
</gene>
<sequence>MIKTTTHYNERLYKALSQIHHIETPQLISVTEQMATANPFRFYQAGKAYQGERVYWTSTDQVFTLVGIGSAYTLEAEEDRFNTIQQAWKALMEEAVIDNPYESSGTGPVALGGFSFDPHDHSRTAWEDFPDSKVSIPMFLLTKTESANYITVNIMVHPEDDIEDIYQFVTQAYQEFLEGGTSIDEMPSIIGKEEIQPLEWKDIVKQAAHDIQSGYMSKVVLARELEVNFDRDVNIVSVLDALQREQQQSYVFAVESGDSCFIGATPERLVKVDNRELHSACLAGTIARGDTVEEDQALGEELLHDNKNLQEHDFVVQMIREAVESCCDQVQIPSEPVIYPLRNLQHLYTPVKAKLRVGYTILEVVEKLHPTPALNGYPRQEALSYIREHEPFDRGWYASPVGWFDYKDNGEFAVAIRSGLVKKNKTVLYSGCGIVEDSMPEAEYEETAIKFLPMLNALGGRT</sequence>
<dbReference type="InterPro" id="IPR015890">
    <property type="entry name" value="Chorismate_C"/>
</dbReference>
<protein>
    <recommendedName>
        <fullName evidence="4">Isochorismate synthase MenF</fullName>
        <ecNumber evidence="4">5.4.4.2</ecNumber>
    </recommendedName>
    <alternativeName>
        <fullName evidence="4">Isochorismate mutase</fullName>
    </alternativeName>
</protein>
<evidence type="ECO:0000256" key="4">
    <source>
        <dbReference type="HAMAP-Rule" id="MF_01935"/>
    </source>
</evidence>